<sequence>MTQPSEDEPEVTILSPPVRQVKVRERRFKSTPPRRSYRLPSEKSQEEASSKLYESVLSESVPVVDLDSNDPDDVPLARLLKRTLIPYVSDKLPVDPPNSIHSQESSSTEGVFIATPSIPLASDVQSGPSAHSPPASPPPFATVDAHESVPNDVPEVPPNDNENPAVPSTSADIPTASKLAERKFQQKRCNITTKTGRKKIPPNIPFVLIDGISFHHEESVQCWKFVVLQGIADEVNVSDKHQSCMSIMDLIGRVGLTKTISNVGPFYPQLIRKFIVNLPNDFNDPSSLDYQTVHIRGFKFVISPIVINGFLGNVIDVDCSPSSPSTDVLASVLSDGTLSTWPVKMEFLQSLLA</sequence>
<evidence type="ECO:0000256" key="1">
    <source>
        <dbReference type="SAM" id="MobiDB-lite"/>
    </source>
</evidence>
<organism evidence="2 3">
    <name type="scientific">Cucumis melo</name>
    <name type="common">Muskmelon</name>
    <dbReference type="NCBI Taxonomy" id="3656"/>
    <lineage>
        <taxon>Eukaryota</taxon>
        <taxon>Viridiplantae</taxon>
        <taxon>Streptophyta</taxon>
        <taxon>Embryophyta</taxon>
        <taxon>Tracheophyta</taxon>
        <taxon>Spermatophyta</taxon>
        <taxon>Magnoliopsida</taxon>
        <taxon>eudicotyledons</taxon>
        <taxon>Gunneridae</taxon>
        <taxon>Pentapetalae</taxon>
        <taxon>rosids</taxon>
        <taxon>fabids</taxon>
        <taxon>Cucurbitales</taxon>
        <taxon>Cucurbitaceae</taxon>
        <taxon>Benincaseae</taxon>
        <taxon>Cucumis</taxon>
    </lineage>
</organism>
<reference evidence="3" key="1">
    <citation type="submission" date="2025-08" db="UniProtKB">
        <authorList>
            <consortium name="RefSeq"/>
        </authorList>
    </citation>
    <scope>IDENTIFICATION</scope>
    <source>
        <tissue evidence="3">Stem</tissue>
    </source>
</reference>
<keyword evidence="2" id="KW-1185">Reference proteome</keyword>
<proteinExistence type="predicted"/>
<evidence type="ECO:0000313" key="2">
    <source>
        <dbReference type="Proteomes" id="UP001652600"/>
    </source>
</evidence>
<feature type="compositionally biased region" description="Acidic residues" evidence="1">
    <location>
        <begin position="1"/>
        <end position="10"/>
    </location>
</feature>
<evidence type="ECO:0000313" key="3">
    <source>
        <dbReference type="RefSeq" id="XP_050944392.1"/>
    </source>
</evidence>
<feature type="compositionally biased region" description="Basic and acidic residues" evidence="1">
    <location>
        <begin position="40"/>
        <end position="49"/>
    </location>
</feature>
<feature type="region of interest" description="Disordered" evidence="1">
    <location>
        <begin position="1"/>
        <end position="72"/>
    </location>
</feature>
<dbReference type="RefSeq" id="XP_050944392.1">
    <property type="nucleotide sequence ID" value="XM_051088435.1"/>
</dbReference>
<gene>
    <name evidence="3" type="primary">LOC127150565</name>
</gene>
<name>A0ABM3L2Y1_CUCME</name>
<dbReference type="GeneID" id="127150565"/>
<dbReference type="Proteomes" id="UP001652600">
    <property type="component" value="Chromosome 8"/>
</dbReference>
<feature type="compositionally biased region" description="Low complexity" evidence="1">
    <location>
        <begin position="150"/>
        <end position="167"/>
    </location>
</feature>
<protein>
    <submittedName>
        <fullName evidence="3">Uncharacterized protein LOC127150565</fullName>
    </submittedName>
</protein>
<feature type="compositionally biased region" description="Polar residues" evidence="1">
    <location>
        <begin position="99"/>
        <end position="109"/>
    </location>
</feature>
<accession>A0ABM3L2Y1</accession>
<feature type="region of interest" description="Disordered" evidence="1">
    <location>
        <begin position="90"/>
        <end position="173"/>
    </location>
</feature>